<proteinExistence type="predicted"/>
<dbReference type="EMBL" id="SNTY01000032">
    <property type="protein sequence ID" value="TEU26106.1"/>
    <property type="molecule type" value="Genomic_DNA"/>
</dbReference>
<evidence type="ECO:0000313" key="2">
    <source>
        <dbReference type="EMBL" id="TEU26106.1"/>
    </source>
</evidence>
<protein>
    <submittedName>
        <fullName evidence="1">IS5/IS1182 family transposase</fullName>
    </submittedName>
</protein>
<accession>A0A4Y7X9B0</accession>
<name>A0A4Y7X9B0_9GAMM</name>
<dbReference type="AlphaFoldDB" id="A0A4Y7X9B0"/>
<dbReference type="Proteomes" id="UP000297834">
    <property type="component" value="Unassembled WGS sequence"/>
</dbReference>
<reference evidence="1 3" key="1">
    <citation type="submission" date="2019-03" db="EMBL/GenBank/DDBJ databases">
        <title>Alkanindiges illinoisensis: a potential pathogenic isolated from ascites of a gastric cancer patient with abdominal metastasis.</title>
        <authorList>
            <person name="Hu X."/>
            <person name="Yang B."/>
            <person name="Yan X."/>
            <person name="Lin L."/>
            <person name="Zhao H."/>
            <person name="Zhou F."/>
            <person name="Su B."/>
            <person name="Chen J."/>
            <person name="Rui Y."/>
            <person name="Wang Q."/>
            <person name="Zheng L."/>
        </authorList>
    </citation>
    <scope>NUCLEOTIDE SEQUENCE [LARGE SCALE GENOMIC DNA]</scope>
    <source>
        <strain evidence="1 3">NFYY 23406</strain>
    </source>
</reference>
<gene>
    <name evidence="2" type="ORF">E2B99_08790</name>
    <name evidence="1" type="ORF">E2B99_13375</name>
</gene>
<sequence>RGIATRYDKLKRNYQSSVALACIFLWLPL</sequence>
<feature type="non-terminal residue" evidence="1">
    <location>
        <position position="1"/>
    </location>
</feature>
<organism evidence="1 3">
    <name type="scientific">Alkanindiges illinoisensis</name>
    <dbReference type="NCBI Taxonomy" id="197183"/>
    <lineage>
        <taxon>Bacteria</taxon>
        <taxon>Pseudomonadati</taxon>
        <taxon>Pseudomonadota</taxon>
        <taxon>Gammaproteobacteria</taxon>
        <taxon>Moraxellales</taxon>
        <taxon>Moraxellaceae</taxon>
        <taxon>Alkanindiges</taxon>
    </lineage>
</organism>
<keyword evidence="3" id="KW-1185">Reference proteome</keyword>
<comment type="caution">
    <text evidence="1">The sequence shown here is derived from an EMBL/GenBank/DDBJ whole genome shotgun (WGS) entry which is preliminary data.</text>
</comment>
<evidence type="ECO:0000313" key="1">
    <source>
        <dbReference type="EMBL" id="TEU23912.1"/>
    </source>
</evidence>
<dbReference type="EMBL" id="SNTY01000076">
    <property type="protein sequence ID" value="TEU23912.1"/>
    <property type="molecule type" value="Genomic_DNA"/>
</dbReference>
<evidence type="ECO:0000313" key="3">
    <source>
        <dbReference type="Proteomes" id="UP000297834"/>
    </source>
</evidence>